<proteinExistence type="predicted"/>
<protein>
    <submittedName>
        <fullName evidence="1">Uncharacterized protein</fullName>
    </submittedName>
</protein>
<dbReference type="Proteomes" id="UP000607653">
    <property type="component" value="Unassembled WGS sequence"/>
</dbReference>
<reference evidence="1 2" key="1">
    <citation type="journal article" date="2020" name="Mol. Biol. Evol.">
        <title>Distinct Expression and Methylation Patterns for Genes with Different Fates following a Single Whole-Genome Duplication in Flowering Plants.</title>
        <authorList>
            <person name="Shi T."/>
            <person name="Rahmani R.S."/>
            <person name="Gugger P.F."/>
            <person name="Wang M."/>
            <person name="Li H."/>
            <person name="Zhang Y."/>
            <person name="Li Z."/>
            <person name="Wang Q."/>
            <person name="Van de Peer Y."/>
            <person name="Marchal K."/>
            <person name="Chen J."/>
        </authorList>
    </citation>
    <scope>NUCLEOTIDE SEQUENCE [LARGE SCALE GENOMIC DNA]</scope>
    <source>
        <tissue evidence="1">Leaf</tissue>
    </source>
</reference>
<accession>A0A822ZCQ9</accession>
<evidence type="ECO:0000313" key="1">
    <source>
        <dbReference type="EMBL" id="DAD44004.1"/>
    </source>
</evidence>
<gene>
    <name evidence="1" type="ORF">HUJ06_002234</name>
</gene>
<organism evidence="1 2">
    <name type="scientific">Nelumbo nucifera</name>
    <name type="common">Sacred lotus</name>
    <dbReference type="NCBI Taxonomy" id="4432"/>
    <lineage>
        <taxon>Eukaryota</taxon>
        <taxon>Viridiplantae</taxon>
        <taxon>Streptophyta</taxon>
        <taxon>Embryophyta</taxon>
        <taxon>Tracheophyta</taxon>
        <taxon>Spermatophyta</taxon>
        <taxon>Magnoliopsida</taxon>
        <taxon>Proteales</taxon>
        <taxon>Nelumbonaceae</taxon>
        <taxon>Nelumbo</taxon>
    </lineage>
</organism>
<sequence>MYKLAIASYLGVELVGGVGYGISKMQSGFF</sequence>
<keyword evidence="2" id="KW-1185">Reference proteome</keyword>
<dbReference type="AlphaFoldDB" id="A0A822ZCQ9"/>
<evidence type="ECO:0000313" key="2">
    <source>
        <dbReference type="Proteomes" id="UP000607653"/>
    </source>
</evidence>
<name>A0A822ZCQ9_NELNU</name>
<comment type="caution">
    <text evidence="1">The sequence shown here is derived from an EMBL/GenBank/DDBJ whole genome shotgun (WGS) entry which is preliminary data.</text>
</comment>
<dbReference type="EMBL" id="DUZY01000006">
    <property type="protein sequence ID" value="DAD44004.1"/>
    <property type="molecule type" value="Genomic_DNA"/>
</dbReference>